<evidence type="ECO:0000256" key="9">
    <source>
        <dbReference type="ARBA" id="ARBA00022695"/>
    </source>
</evidence>
<evidence type="ECO:0000256" key="5">
    <source>
        <dbReference type="ARBA" id="ARBA00009290"/>
    </source>
</evidence>
<comment type="pathway">
    <text evidence="3">Sulfur metabolism; sulfate assimilation.</text>
</comment>
<sequence length="716" mass="81314">MDTDFKELSQDTDIVTKVKQFHDTTLKIEDTIKYAVNSAIYEKLSNTDKIEYNLLMSYCLNSMFWMYLRTEGIDPAKHRIKLENDRLKKSMARAKQINDRNTLMPRVNKDAAQRFQAHHISRAKRGQAIGSVRGFRGCTVWLTGLSGAGKTSIAFQVEAILVNHGIAAYGLDGDNVRSGLNCNLGFSKEDRKENIRRVAEVAKLFADSGQICLCSFVSPFEEDRQMARQIHKMSDLPFFEIFVDTPLNVCEARDTKGLYKKARQGAIKGFTGIDQMYERPINPDLVVTTVNCTPEESAATVIDLLEKQCIIPILQKPSISIKELFIPESRISSAKTEAATLQSLEISEIDVQWLQVLAEGWAAPLTGFMREHQYLQTQHLKCLLDGDKEINQSVPIVLALHTEDKERLNGLSAFTLKYKNQALAILRRPEFYFHRKEERCGWQFGTNNLGHPYVKIIHESGDWLVGGDVEVIQRIRWHDGLDKYRLMPNEIITKCKKMKADAVFAFQLRNPIHNGHALLMQDTKKRLLEERGFKNPVLLLHPLGGWTKDDDVPLHTRILQHETVLSEGNLDATSTLLAIFPSPMMYAGPVEVQWHAKARMNAGANFYIVGRDPAGIPHPNRSATPDGNLYDPTHGARVLTMARGLQSLEIIPFKVAAYDKKYKKMSFFDENRKEDFEFISGTKMRCLAKADENPPDGFMSPKAWFILAQYYKNLGK</sequence>
<dbReference type="NCBIfam" id="TIGR00339">
    <property type="entry name" value="sopT"/>
    <property type="match status" value="1"/>
</dbReference>
<evidence type="ECO:0000256" key="3">
    <source>
        <dbReference type="ARBA" id="ARBA00005050"/>
    </source>
</evidence>
<comment type="pathway">
    <text evidence="2">Sulfur metabolism; hydrogen sulfide biosynthesis; sulfite from sulfate: step 1/3.</text>
</comment>
<dbReference type="Pfam" id="PF14306">
    <property type="entry name" value="PUA_2"/>
    <property type="match status" value="1"/>
</dbReference>
<evidence type="ECO:0000256" key="14">
    <source>
        <dbReference type="ARBA" id="ARBA00037980"/>
    </source>
</evidence>
<dbReference type="Pfam" id="PF01747">
    <property type="entry name" value="ATP-sulfurylase"/>
    <property type="match status" value="1"/>
</dbReference>
<evidence type="ECO:0000313" key="19">
    <source>
        <dbReference type="EMBL" id="OAD57560.1"/>
    </source>
</evidence>
<dbReference type="UniPathway" id="UPA00097"/>
<dbReference type="OrthoDB" id="1421013at2759"/>
<comment type="similarity">
    <text evidence="5">In the C-terminal section; belongs to the sulfate adenylyltransferase family.</text>
</comment>
<dbReference type="HAMAP" id="MF_00065">
    <property type="entry name" value="Adenylyl_sulf_kinase"/>
    <property type="match status" value="1"/>
</dbReference>
<dbReference type="Pfam" id="PF01583">
    <property type="entry name" value="APS_kinase"/>
    <property type="match status" value="1"/>
</dbReference>
<dbReference type="Proteomes" id="UP000250275">
    <property type="component" value="Unassembled WGS sequence"/>
</dbReference>
<keyword evidence="10" id="KW-0547">Nucleotide-binding</keyword>
<keyword evidence="7" id="KW-0934">Plastid</keyword>
<dbReference type="SUPFAM" id="SSF52374">
    <property type="entry name" value="Nucleotidylyl transferase"/>
    <property type="match status" value="1"/>
</dbReference>
<gene>
    <name evidence="19" type="ORF">WN48_01738</name>
</gene>
<dbReference type="GO" id="GO:0004781">
    <property type="term" value="F:sulfate adenylyltransferase (ATP) activity"/>
    <property type="evidence" value="ECO:0007669"/>
    <property type="project" value="UniProtKB-EC"/>
</dbReference>
<feature type="domain" description="APS kinase" evidence="16">
    <location>
        <begin position="136"/>
        <end position="287"/>
    </location>
</feature>
<dbReference type="CDD" id="cd00517">
    <property type="entry name" value="ATPS"/>
    <property type="match status" value="1"/>
</dbReference>
<evidence type="ECO:0000256" key="12">
    <source>
        <dbReference type="ARBA" id="ARBA00022840"/>
    </source>
</evidence>
<comment type="catalytic activity">
    <reaction evidence="15">
        <text>sulfate + ATP + H(+) = adenosine 5'-phosphosulfate + diphosphate</text>
        <dbReference type="Rhea" id="RHEA:18133"/>
        <dbReference type="ChEBI" id="CHEBI:15378"/>
        <dbReference type="ChEBI" id="CHEBI:16189"/>
        <dbReference type="ChEBI" id="CHEBI:30616"/>
        <dbReference type="ChEBI" id="CHEBI:33019"/>
        <dbReference type="ChEBI" id="CHEBI:58243"/>
        <dbReference type="EC" id="2.7.7.4"/>
    </reaction>
</comment>
<dbReference type="NCBIfam" id="TIGR00455">
    <property type="entry name" value="apsK"/>
    <property type="match status" value="1"/>
</dbReference>
<keyword evidence="12" id="KW-0067">ATP-binding</keyword>
<dbReference type="InterPro" id="IPR025980">
    <property type="entry name" value="ATP-Sase_PUA-like_dom"/>
</dbReference>
<dbReference type="Pfam" id="PF04000">
    <property type="entry name" value="Sas10_Utp3"/>
    <property type="match status" value="1"/>
</dbReference>
<evidence type="ECO:0000259" key="18">
    <source>
        <dbReference type="Pfam" id="PF14306"/>
    </source>
</evidence>
<accession>A0A310SCJ1</accession>
<dbReference type="NCBIfam" id="NF003013">
    <property type="entry name" value="PRK03846.1"/>
    <property type="match status" value="1"/>
</dbReference>
<protein>
    <submittedName>
        <fullName evidence="19">Bifunctional 3'-phosphoadenosine 5'-phosphosulfate synthase</fullName>
    </submittedName>
</protein>
<dbReference type="InterPro" id="IPR007146">
    <property type="entry name" value="Sas10/Utp3/C1D"/>
</dbReference>
<dbReference type="FunFam" id="3.40.50.620:FF:000006">
    <property type="entry name" value="bifunctional 3'-phosphoadenosine 5'-phosphosulfate synthase 1"/>
    <property type="match status" value="1"/>
</dbReference>
<evidence type="ECO:0000256" key="2">
    <source>
        <dbReference type="ARBA" id="ARBA00005048"/>
    </source>
</evidence>
<dbReference type="CDD" id="cd02027">
    <property type="entry name" value="APSK"/>
    <property type="match status" value="1"/>
</dbReference>
<evidence type="ECO:0000256" key="4">
    <source>
        <dbReference type="ARBA" id="ARBA00007268"/>
    </source>
</evidence>
<comment type="similarity">
    <text evidence="4">In the N-terminal section; belongs to the APS kinase family.</text>
</comment>
<keyword evidence="13" id="KW-0809">Transit peptide</keyword>
<dbReference type="InterPro" id="IPR014729">
    <property type="entry name" value="Rossmann-like_a/b/a_fold"/>
</dbReference>
<dbReference type="FunFam" id="3.10.400.10:FF:000002">
    <property type="entry name" value="ATP sulfurylase 2"/>
    <property type="match status" value="1"/>
</dbReference>
<evidence type="ECO:0000256" key="6">
    <source>
        <dbReference type="ARBA" id="ARBA00022528"/>
    </source>
</evidence>
<dbReference type="SUPFAM" id="SSF88697">
    <property type="entry name" value="PUA domain-like"/>
    <property type="match status" value="1"/>
</dbReference>
<evidence type="ECO:0000256" key="8">
    <source>
        <dbReference type="ARBA" id="ARBA00022679"/>
    </source>
</evidence>
<dbReference type="AlphaFoldDB" id="A0A310SCJ1"/>
<keyword evidence="8" id="KW-0808">Transferase</keyword>
<dbReference type="GO" id="GO:0004020">
    <property type="term" value="F:adenylylsulfate kinase activity"/>
    <property type="evidence" value="ECO:0007669"/>
    <property type="project" value="InterPro"/>
</dbReference>
<feature type="domain" description="ATP-sulfurylase PUA-like" evidence="18">
    <location>
        <begin position="320"/>
        <end position="474"/>
    </location>
</feature>
<dbReference type="GO" id="GO:0000103">
    <property type="term" value="P:sulfate assimilation"/>
    <property type="evidence" value="ECO:0007669"/>
    <property type="project" value="UniProtKB-UniPathway"/>
</dbReference>
<dbReference type="PANTHER" id="PTHR11055">
    <property type="entry name" value="BIFUNCTIONAL 3'-PHOSPHOADENOSINE 5'-PHOSPHOSULFATE SYNTHASE"/>
    <property type="match status" value="1"/>
</dbReference>
<dbReference type="InterPro" id="IPR024951">
    <property type="entry name" value="Sulfurylase_cat_dom"/>
</dbReference>
<dbReference type="InterPro" id="IPR002891">
    <property type="entry name" value="APS"/>
</dbReference>
<comment type="subcellular location">
    <subcellularLocation>
        <location evidence="1">Plastid</location>
        <location evidence="1">Chloroplast</location>
    </subcellularLocation>
</comment>
<dbReference type="EMBL" id="KQ761402">
    <property type="protein sequence ID" value="OAD57560.1"/>
    <property type="molecule type" value="Genomic_DNA"/>
</dbReference>
<evidence type="ECO:0000256" key="13">
    <source>
        <dbReference type="ARBA" id="ARBA00022946"/>
    </source>
</evidence>
<dbReference type="Gene3D" id="3.40.50.300">
    <property type="entry name" value="P-loop containing nucleotide triphosphate hydrolases"/>
    <property type="match status" value="1"/>
</dbReference>
<evidence type="ECO:0000256" key="1">
    <source>
        <dbReference type="ARBA" id="ARBA00004229"/>
    </source>
</evidence>
<name>A0A310SCJ1_9HYME</name>
<evidence type="ECO:0000256" key="10">
    <source>
        <dbReference type="ARBA" id="ARBA00022741"/>
    </source>
</evidence>
<dbReference type="InterPro" id="IPR027417">
    <property type="entry name" value="P-loop_NTPase"/>
</dbReference>
<dbReference type="SUPFAM" id="SSF52540">
    <property type="entry name" value="P-loop containing nucleoside triphosphate hydrolases"/>
    <property type="match status" value="1"/>
</dbReference>
<evidence type="ECO:0000313" key="20">
    <source>
        <dbReference type="Proteomes" id="UP000250275"/>
    </source>
</evidence>
<dbReference type="GO" id="GO:0050428">
    <property type="term" value="P:3'-phosphoadenosine 5'-phosphosulfate biosynthetic process"/>
    <property type="evidence" value="ECO:0007669"/>
    <property type="project" value="TreeGrafter"/>
</dbReference>
<keyword evidence="20" id="KW-1185">Reference proteome</keyword>
<feature type="domain" description="Sulphate adenylyltransferase catalytic" evidence="17">
    <location>
        <begin position="482"/>
        <end position="709"/>
    </location>
</feature>
<dbReference type="Gene3D" id="3.40.50.620">
    <property type="entry name" value="HUPs"/>
    <property type="match status" value="1"/>
</dbReference>
<keyword evidence="9" id="KW-0548">Nucleotidyltransferase</keyword>
<reference evidence="19 20" key="1">
    <citation type="submission" date="2015-07" db="EMBL/GenBank/DDBJ databases">
        <title>The genome of Eufriesea mexicana.</title>
        <authorList>
            <person name="Pan H."/>
            <person name="Kapheim K."/>
        </authorList>
    </citation>
    <scope>NUCLEOTIDE SEQUENCE [LARGE SCALE GENOMIC DNA]</scope>
    <source>
        <strain evidence="19">0111107269</strain>
        <tissue evidence="19">Whole body</tissue>
    </source>
</reference>
<dbReference type="Gene3D" id="3.10.400.10">
    <property type="entry name" value="Sulfate adenylyltransferase"/>
    <property type="match status" value="1"/>
</dbReference>
<dbReference type="InterPro" id="IPR059117">
    <property type="entry name" value="APS_kinase_dom"/>
</dbReference>
<dbReference type="InterPro" id="IPR015947">
    <property type="entry name" value="PUA-like_sf"/>
</dbReference>
<dbReference type="PANTHER" id="PTHR11055:SF1">
    <property type="entry name" value="PAPS SYNTHETASE, ISOFORM D"/>
    <property type="match status" value="1"/>
</dbReference>
<proteinExistence type="inferred from homology"/>
<comment type="similarity">
    <text evidence="14">Belongs to the sulfate adenylyltransferase family.</text>
</comment>
<keyword evidence="11" id="KW-0418">Kinase</keyword>
<keyword evidence="6" id="KW-0150">Chloroplast</keyword>
<evidence type="ECO:0000259" key="17">
    <source>
        <dbReference type="Pfam" id="PF01747"/>
    </source>
</evidence>
<dbReference type="GO" id="GO:0005524">
    <property type="term" value="F:ATP binding"/>
    <property type="evidence" value="ECO:0007669"/>
    <property type="project" value="UniProtKB-KW"/>
</dbReference>
<dbReference type="InterPro" id="IPR002650">
    <property type="entry name" value="Sulphate_adenylyltransferase"/>
</dbReference>
<organism evidence="19 20">
    <name type="scientific">Eufriesea mexicana</name>
    <dbReference type="NCBI Taxonomy" id="516756"/>
    <lineage>
        <taxon>Eukaryota</taxon>
        <taxon>Metazoa</taxon>
        <taxon>Ecdysozoa</taxon>
        <taxon>Arthropoda</taxon>
        <taxon>Hexapoda</taxon>
        <taxon>Insecta</taxon>
        <taxon>Pterygota</taxon>
        <taxon>Neoptera</taxon>
        <taxon>Endopterygota</taxon>
        <taxon>Hymenoptera</taxon>
        <taxon>Apocrita</taxon>
        <taxon>Aculeata</taxon>
        <taxon>Apoidea</taxon>
        <taxon>Anthophila</taxon>
        <taxon>Apidae</taxon>
        <taxon>Eufriesea</taxon>
    </lineage>
</organism>
<evidence type="ECO:0000259" key="16">
    <source>
        <dbReference type="Pfam" id="PF01583"/>
    </source>
</evidence>
<evidence type="ECO:0000256" key="15">
    <source>
        <dbReference type="ARBA" id="ARBA00049370"/>
    </source>
</evidence>
<evidence type="ECO:0000256" key="11">
    <source>
        <dbReference type="ARBA" id="ARBA00022777"/>
    </source>
</evidence>
<evidence type="ECO:0000256" key="7">
    <source>
        <dbReference type="ARBA" id="ARBA00022640"/>
    </source>
</evidence>